<dbReference type="RefSeq" id="WP_349639506.1">
    <property type="nucleotide sequence ID" value="NZ_CP090958.1"/>
</dbReference>
<evidence type="ECO:0000313" key="2">
    <source>
        <dbReference type="Proteomes" id="UP001209083"/>
    </source>
</evidence>
<accession>A0ABY8QUT3</accession>
<reference evidence="1 2" key="1">
    <citation type="submission" date="2023-05" db="EMBL/GenBank/DDBJ databases">
        <title>Lithophilousrod everest ZFBP1038 complete genpme.</title>
        <authorList>
            <person name="Tian M."/>
        </authorList>
    </citation>
    <scope>NUCLEOTIDE SEQUENCE [LARGE SCALE GENOMIC DNA]</scope>
    <source>
        <strain evidence="1 2">ZFBP1038</strain>
    </source>
</reference>
<keyword evidence="2" id="KW-1185">Reference proteome</keyword>
<gene>
    <name evidence="1" type="ORF">LWF01_02725</name>
</gene>
<name>A0ABY8QUT3_9MICO</name>
<dbReference type="Proteomes" id="UP001209083">
    <property type="component" value="Chromosome"/>
</dbReference>
<proteinExistence type="predicted"/>
<evidence type="ECO:0000313" key="1">
    <source>
        <dbReference type="EMBL" id="WGW12702.1"/>
    </source>
</evidence>
<dbReference type="EMBL" id="CP090958">
    <property type="protein sequence ID" value="WGW12702.1"/>
    <property type="molecule type" value="Genomic_DNA"/>
</dbReference>
<organism evidence="1 2">
    <name type="scientific">Saxibacter everestensis</name>
    <dbReference type="NCBI Taxonomy" id="2909229"/>
    <lineage>
        <taxon>Bacteria</taxon>
        <taxon>Bacillati</taxon>
        <taxon>Actinomycetota</taxon>
        <taxon>Actinomycetes</taxon>
        <taxon>Micrococcales</taxon>
        <taxon>Brevibacteriaceae</taxon>
        <taxon>Saxibacter</taxon>
    </lineage>
</organism>
<protein>
    <submittedName>
        <fullName evidence="1">Uncharacterized protein</fullName>
    </submittedName>
</protein>
<sequence length="61" mass="6619">MIQQIPADLAPAVRDLDYGTCEEAAARISAAGVPIRHVESMIREHRIHAGIPVEGLERVTS</sequence>